<dbReference type="PANTHER" id="PTHR47611">
    <property type="entry name" value="HAT DIMERISATION DOMAIN, C-TERMINAL"/>
    <property type="match status" value="1"/>
</dbReference>
<dbReference type="InterPro" id="IPR008906">
    <property type="entry name" value="HATC_C_dom"/>
</dbReference>
<evidence type="ECO:0000313" key="3">
    <source>
        <dbReference type="Proteomes" id="UP000235786"/>
    </source>
</evidence>
<dbReference type="OrthoDB" id="3560146at2759"/>
<sequence>FPIITQIARDYLAIPATSTPSERVFSMAGNLVSKKRTRISSENVRYVLCLRSW</sequence>
<accession>A0A2J6RP45</accession>
<evidence type="ECO:0000259" key="1">
    <source>
        <dbReference type="Pfam" id="PF05699"/>
    </source>
</evidence>
<dbReference type="AlphaFoldDB" id="A0A2J6RP45"/>
<feature type="domain" description="HAT C-terminal dimerisation" evidence="1">
    <location>
        <begin position="1"/>
        <end position="53"/>
    </location>
</feature>
<dbReference type="Pfam" id="PF05699">
    <property type="entry name" value="Dimer_Tnp_hAT"/>
    <property type="match status" value="1"/>
</dbReference>
<keyword evidence="3" id="KW-1185">Reference proteome</keyword>
<dbReference type="Proteomes" id="UP000235786">
    <property type="component" value="Unassembled WGS sequence"/>
</dbReference>
<feature type="non-terminal residue" evidence="2">
    <location>
        <position position="53"/>
    </location>
</feature>
<dbReference type="SUPFAM" id="SSF53098">
    <property type="entry name" value="Ribonuclease H-like"/>
    <property type="match status" value="1"/>
</dbReference>
<protein>
    <recommendedName>
        <fullName evidence="1">HAT C-terminal dimerisation domain-containing protein</fullName>
    </recommendedName>
</protein>
<dbReference type="InterPro" id="IPR012337">
    <property type="entry name" value="RNaseH-like_sf"/>
</dbReference>
<proteinExistence type="predicted"/>
<evidence type="ECO:0000313" key="2">
    <source>
        <dbReference type="EMBL" id="PMD40291.1"/>
    </source>
</evidence>
<dbReference type="GO" id="GO:0046983">
    <property type="term" value="F:protein dimerization activity"/>
    <property type="evidence" value="ECO:0007669"/>
    <property type="project" value="InterPro"/>
</dbReference>
<dbReference type="EMBL" id="KZ613945">
    <property type="protein sequence ID" value="PMD40291.1"/>
    <property type="molecule type" value="Genomic_DNA"/>
</dbReference>
<feature type="non-terminal residue" evidence="2">
    <location>
        <position position="1"/>
    </location>
</feature>
<name>A0A2J6RP45_HYAVF</name>
<gene>
    <name evidence="2" type="ORF">L207DRAFT_399823</name>
</gene>
<dbReference type="PANTHER" id="PTHR47611:SF1">
    <property type="entry name" value="CCHC-TYPE DOMAIN-CONTAINING PROTEIN"/>
    <property type="match status" value="1"/>
</dbReference>
<reference evidence="2 3" key="1">
    <citation type="submission" date="2016-04" db="EMBL/GenBank/DDBJ databases">
        <title>A degradative enzymes factory behind the ericoid mycorrhizal symbiosis.</title>
        <authorList>
            <consortium name="DOE Joint Genome Institute"/>
            <person name="Martino E."/>
            <person name="Morin E."/>
            <person name="Grelet G."/>
            <person name="Kuo A."/>
            <person name="Kohler A."/>
            <person name="Daghino S."/>
            <person name="Barry K."/>
            <person name="Choi C."/>
            <person name="Cichocki N."/>
            <person name="Clum A."/>
            <person name="Copeland A."/>
            <person name="Hainaut M."/>
            <person name="Haridas S."/>
            <person name="Labutti K."/>
            <person name="Lindquist E."/>
            <person name="Lipzen A."/>
            <person name="Khouja H.-R."/>
            <person name="Murat C."/>
            <person name="Ohm R."/>
            <person name="Olson A."/>
            <person name="Spatafora J."/>
            <person name="Veneault-Fourrey C."/>
            <person name="Henrissat B."/>
            <person name="Grigoriev I."/>
            <person name="Martin F."/>
            <person name="Perotto S."/>
        </authorList>
    </citation>
    <scope>NUCLEOTIDE SEQUENCE [LARGE SCALE GENOMIC DNA]</scope>
    <source>
        <strain evidence="2 3">F</strain>
    </source>
</reference>
<organism evidence="2 3">
    <name type="scientific">Hyaloscypha variabilis (strain UAMH 11265 / GT02V1 / F)</name>
    <name type="common">Meliniomyces variabilis</name>
    <dbReference type="NCBI Taxonomy" id="1149755"/>
    <lineage>
        <taxon>Eukaryota</taxon>
        <taxon>Fungi</taxon>
        <taxon>Dikarya</taxon>
        <taxon>Ascomycota</taxon>
        <taxon>Pezizomycotina</taxon>
        <taxon>Leotiomycetes</taxon>
        <taxon>Helotiales</taxon>
        <taxon>Hyaloscyphaceae</taxon>
        <taxon>Hyaloscypha</taxon>
        <taxon>Hyaloscypha variabilis</taxon>
    </lineage>
</organism>